<keyword evidence="7" id="KW-1185">Reference proteome</keyword>
<organism evidence="6 7">
    <name type="scientific">Thermincola ferriacetica</name>
    <dbReference type="NCBI Taxonomy" id="281456"/>
    <lineage>
        <taxon>Bacteria</taxon>
        <taxon>Bacillati</taxon>
        <taxon>Bacillota</taxon>
        <taxon>Clostridia</taxon>
        <taxon>Eubacteriales</taxon>
        <taxon>Thermincolaceae</taxon>
        <taxon>Thermincola</taxon>
    </lineage>
</organism>
<dbReference type="InterPro" id="IPR003810">
    <property type="entry name" value="Mntp/YtaF"/>
</dbReference>
<comment type="caution">
    <text evidence="6">The sequence shown here is derived from an EMBL/GenBank/DDBJ whole genome shotgun (WGS) entry which is preliminary data.</text>
</comment>
<protein>
    <submittedName>
        <fullName evidence="6">Sporulation protein YtaF</fullName>
    </submittedName>
</protein>
<feature type="transmembrane region" description="Helical" evidence="5">
    <location>
        <begin position="33"/>
        <end position="53"/>
    </location>
</feature>
<keyword evidence="1" id="KW-1003">Cell membrane</keyword>
<evidence type="ECO:0000256" key="1">
    <source>
        <dbReference type="ARBA" id="ARBA00022475"/>
    </source>
</evidence>
<proteinExistence type="predicted"/>
<name>A0A0L6W4A9_9FIRM</name>
<dbReference type="Pfam" id="PF02659">
    <property type="entry name" value="Mntp"/>
    <property type="match status" value="2"/>
</dbReference>
<evidence type="ECO:0000256" key="5">
    <source>
        <dbReference type="SAM" id="Phobius"/>
    </source>
</evidence>
<dbReference type="NCBIfam" id="TIGR02840">
    <property type="entry name" value="spore_YtaF"/>
    <property type="match status" value="1"/>
</dbReference>
<dbReference type="Proteomes" id="UP000037175">
    <property type="component" value="Unassembled WGS sequence"/>
</dbReference>
<evidence type="ECO:0000256" key="4">
    <source>
        <dbReference type="ARBA" id="ARBA00023136"/>
    </source>
</evidence>
<keyword evidence="4 5" id="KW-0472">Membrane</keyword>
<keyword evidence="2 5" id="KW-0812">Transmembrane</keyword>
<reference evidence="7" key="1">
    <citation type="submission" date="2015-07" db="EMBL/GenBank/DDBJ databases">
        <title>Complete Genome of Thermincola ferriacetica strain Z-0001T.</title>
        <authorList>
            <person name="Lusk B."/>
            <person name="Badalamenti J.P."/>
            <person name="Parameswaran P."/>
            <person name="Bond D.R."/>
            <person name="Torres C.I."/>
        </authorList>
    </citation>
    <scope>NUCLEOTIDE SEQUENCE [LARGE SCALE GENOMIC DNA]</scope>
    <source>
        <strain evidence="7">Z-0001</strain>
    </source>
</reference>
<dbReference type="InterPro" id="IPR014205">
    <property type="entry name" value="Spore_YtaF"/>
</dbReference>
<feature type="transmembrane region" description="Helical" evidence="5">
    <location>
        <begin position="201"/>
        <end position="218"/>
    </location>
</feature>
<sequence>MEWVSVLLFALALSLDGFAVGVSYGIRKIKIPVLSLCIISLTSVCAISVSMLGGQAITKIVSLKVAETVGAAILITVGGWIIYQTRLRARQSGQHGEADERNGEKTELLKIQLRPLGLVIQIIREPVRADIDRSGVISWREAFLLGLALAMDALAAGLGAAMTGFRPYTAPVIVGVTQFVLVGTGDWIGRRYAARWLGEKAATVHGWVLVLLGVVRVIKL</sequence>
<dbReference type="EMBL" id="LGTE01000004">
    <property type="protein sequence ID" value="KNZ70375.1"/>
    <property type="molecule type" value="Genomic_DNA"/>
</dbReference>
<evidence type="ECO:0000313" key="6">
    <source>
        <dbReference type="EMBL" id="KNZ70375.1"/>
    </source>
</evidence>
<evidence type="ECO:0000256" key="2">
    <source>
        <dbReference type="ARBA" id="ARBA00022692"/>
    </source>
</evidence>
<feature type="transmembrane region" description="Helical" evidence="5">
    <location>
        <begin position="65"/>
        <end position="83"/>
    </location>
</feature>
<feature type="transmembrane region" description="Helical" evidence="5">
    <location>
        <begin position="142"/>
        <end position="162"/>
    </location>
</feature>
<dbReference type="RefSeq" id="WP_052217080.1">
    <property type="nucleotide sequence ID" value="NZ_LGTE01000004.1"/>
</dbReference>
<evidence type="ECO:0000256" key="3">
    <source>
        <dbReference type="ARBA" id="ARBA00022989"/>
    </source>
</evidence>
<dbReference type="AlphaFoldDB" id="A0A0L6W4A9"/>
<evidence type="ECO:0000313" key="7">
    <source>
        <dbReference type="Proteomes" id="UP000037175"/>
    </source>
</evidence>
<dbReference type="PATRIC" id="fig|281456.6.peg.996"/>
<keyword evidence="3 5" id="KW-1133">Transmembrane helix</keyword>
<dbReference type="PANTHER" id="PTHR35529:SF2">
    <property type="entry name" value="SPORULATION PROTEIN YTAF-RELATED"/>
    <property type="match status" value="1"/>
</dbReference>
<dbReference type="PANTHER" id="PTHR35529">
    <property type="entry name" value="MANGANESE EFFLUX PUMP MNTP-RELATED"/>
    <property type="match status" value="1"/>
</dbReference>
<accession>A0A0L6W4A9</accession>
<feature type="transmembrane region" description="Helical" evidence="5">
    <location>
        <begin position="6"/>
        <end position="26"/>
    </location>
</feature>
<feature type="transmembrane region" description="Helical" evidence="5">
    <location>
        <begin position="168"/>
        <end position="189"/>
    </location>
</feature>
<gene>
    <name evidence="6" type="ORF">Tfer_0937</name>
</gene>